<protein>
    <submittedName>
        <fullName evidence="1">MAK10-like protein</fullName>
    </submittedName>
</protein>
<sequence length="285" mass="32785">MGDENPICTLGDYTKASHEGYMNTIKLPVGNNVVPLRSDTIRDLAKPIKAFTLPQDVPSTSDRCLIELKNKVQRLMEAHLAPTQPTQVNKITTLCEIYSGPHDTQYCIENPKQAFIEYTSSRTDEAVGKCKEEDGDMMFIEIILKDDNSRKEEPKARKQEVEYFDIFLTRSELAYHNSIIDPRLSQVVLGKPFVEISSMTHDPPKVVVWFINRDNEVAYKMTYKIEQYESLSNLEKEHTKSIYLINEEDKRRGVSYVISKILGFYKGLELRPEYLTIMDDEGEVT</sequence>
<gene>
    <name evidence="1" type="ORF">Tci_029972</name>
</gene>
<organism evidence="1">
    <name type="scientific">Tanacetum cinerariifolium</name>
    <name type="common">Dalmatian daisy</name>
    <name type="synonym">Chrysanthemum cinerariifolium</name>
    <dbReference type="NCBI Taxonomy" id="118510"/>
    <lineage>
        <taxon>Eukaryota</taxon>
        <taxon>Viridiplantae</taxon>
        <taxon>Streptophyta</taxon>
        <taxon>Embryophyta</taxon>
        <taxon>Tracheophyta</taxon>
        <taxon>Spermatophyta</taxon>
        <taxon>Magnoliopsida</taxon>
        <taxon>eudicotyledons</taxon>
        <taxon>Gunneridae</taxon>
        <taxon>Pentapetalae</taxon>
        <taxon>asterids</taxon>
        <taxon>campanulids</taxon>
        <taxon>Asterales</taxon>
        <taxon>Asteraceae</taxon>
        <taxon>Asteroideae</taxon>
        <taxon>Anthemideae</taxon>
        <taxon>Anthemidinae</taxon>
        <taxon>Tanacetum</taxon>
    </lineage>
</organism>
<comment type="caution">
    <text evidence="1">The sequence shown here is derived from an EMBL/GenBank/DDBJ whole genome shotgun (WGS) entry which is preliminary data.</text>
</comment>
<reference evidence="1" key="1">
    <citation type="journal article" date="2019" name="Sci. Rep.">
        <title>Draft genome of Tanacetum cinerariifolium, the natural source of mosquito coil.</title>
        <authorList>
            <person name="Yamashiro T."/>
            <person name="Shiraishi A."/>
            <person name="Satake H."/>
            <person name="Nakayama K."/>
        </authorList>
    </citation>
    <scope>NUCLEOTIDE SEQUENCE</scope>
</reference>
<accession>A0A6L2LCR7</accession>
<dbReference type="AlphaFoldDB" id="A0A6L2LCR7"/>
<evidence type="ECO:0000313" key="1">
    <source>
        <dbReference type="EMBL" id="GEU57994.1"/>
    </source>
</evidence>
<proteinExistence type="predicted"/>
<dbReference type="EMBL" id="BKCJ010003926">
    <property type="protein sequence ID" value="GEU57994.1"/>
    <property type="molecule type" value="Genomic_DNA"/>
</dbReference>
<name>A0A6L2LCR7_TANCI</name>